<dbReference type="RefSeq" id="WP_008825077.1">
    <property type="nucleotide sequence ID" value="NZ_AFNU02000004.1"/>
</dbReference>
<keyword evidence="3" id="KW-1185">Reference proteome</keyword>
<dbReference type="EMBL" id="AFNU02000004">
    <property type="protein sequence ID" value="ERJ12346.1"/>
    <property type="molecule type" value="Genomic_DNA"/>
</dbReference>
<gene>
    <name evidence="2" type="ORF">HLPCO_001332</name>
</gene>
<sequence length="297" mass="34908">MNYDQIINELELKRKSVLKAIMISALVTLGVVLISLLFGDVTYTVGAFIVAVIVSVIICEPKSKAYKNQFKNEFMPMMLKEFDEGINYNYKEGLSESITNSSKLFKRPDRYKTEDLLYGKIDGVDFKCADVNMEEKHVRRDKDGKTHTSYTTIFHGRWFIFEFNKEFNGLIQVREGGSPNLPWFGSEYKVKRTKLEDIEFNKRFNTFSSDQHEAFYVLTPSLMERMKELERANPGHIYFSFIKNQLHVALYNNKDTFEPPLFKPFDRQIIEEQMRDLELIKDIVHELKLNIKIFKKD</sequence>
<keyword evidence="1" id="KW-0472">Membrane</keyword>
<accession>U2EC27</accession>
<feature type="transmembrane region" description="Helical" evidence="1">
    <location>
        <begin position="44"/>
        <end position="61"/>
    </location>
</feature>
<keyword evidence="1" id="KW-0812">Transmembrane</keyword>
<reference evidence="2 3" key="2">
    <citation type="journal article" date="2013" name="PLoS ONE">
        <title>INDIGO - INtegrated Data Warehouse of MIcrobial GenOmes with Examples from the Red Sea Extremophiles.</title>
        <authorList>
            <person name="Alam I."/>
            <person name="Antunes A."/>
            <person name="Kamau A.A."/>
            <person name="Ba Alawi W."/>
            <person name="Kalkatawi M."/>
            <person name="Stingl U."/>
            <person name="Bajic V.B."/>
        </authorList>
    </citation>
    <scope>NUCLEOTIDE SEQUENCE [LARGE SCALE GENOMIC DNA]</scope>
    <source>
        <strain evidence="2 3">SSD-17B</strain>
    </source>
</reference>
<dbReference type="AlphaFoldDB" id="U2EC27"/>
<dbReference type="InParanoid" id="U2EC27"/>
<name>U2EC27_9MOLU</name>
<feature type="transmembrane region" description="Helical" evidence="1">
    <location>
        <begin position="20"/>
        <end position="38"/>
    </location>
</feature>
<dbReference type="STRING" id="1033810.HLPCO_001332"/>
<reference evidence="2 3" key="1">
    <citation type="journal article" date="2011" name="J. Bacteriol.">
        <title>Genome sequence of Haloplasma contractile, an unusual contractile bacterium from a deep-sea anoxic brine lake.</title>
        <authorList>
            <person name="Antunes A."/>
            <person name="Alam I."/>
            <person name="El Dorry H."/>
            <person name="Siam R."/>
            <person name="Robertson A."/>
            <person name="Bajic V.B."/>
            <person name="Stingl U."/>
        </authorList>
    </citation>
    <scope>NUCLEOTIDE SEQUENCE [LARGE SCALE GENOMIC DNA]</scope>
    <source>
        <strain evidence="2 3">SSD-17B</strain>
    </source>
</reference>
<organism evidence="2 3">
    <name type="scientific">Haloplasma contractile SSD-17B</name>
    <dbReference type="NCBI Taxonomy" id="1033810"/>
    <lineage>
        <taxon>Bacteria</taxon>
        <taxon>Bacillati</taxon>
        <taxon>Mycoplasmatota</taxon>
        <taxon>Mollicutes</taxon>
        <taxon>Haloplasmatales</taxon>
        <taxon>Haloplasmataceae</taxon>
        <taxon>Haloplasma</taxon>
    </lineage>
</organism>
<dbReference type="Proteomes" id="UP000005707">
    <property type="component" value="Unassembled WGS sequence"/>
</dbReference>
<dbReference type="Pfam" id="PF11335">
    <property type="entry name" value="DUF3137"/>
    <property type="match status" value="1"/>
</dbReference>
<proteinExistence type="predicted"/>
<evidence type="ECO:0000313" key="2">
    <source>
        <dbReference type="EMBL" id="ERJ12346.1"/>
    </source>
</evidence>
<evidence type="ECO:0000313" key="3">
    <source>
        <dbReference type="Proteomes" id="UP000005707"/>
    </source>
</evidence>
<evidence type="ECO:0000256" key="1">
    <source>
        <dbReference type="SAM" id="Phobius"/>
    </source>
</evidence>
<comment type="caution">
    <text evidence="2">The sequence shown here is derived from an EMBL/GenBank/DDBJ whole genome shotgun (WGS) entry which is preliminary data.</text>
</comment>
<protein>
    <submittedName>
        <fullName evidence="2">Galanin protein</fullName>
    </submittedName>
</protein>
<dbReference type="eggNOG" id="COG0457">
    <property type="taxonomic scope" value="Bacteria"/>
</dbReference>
<keyword evidence="1" id="KW-1133">Transmembrane helix</keyword>
<dbReference type="InterPro" id="IPR021484">
    <property type="entry name" value="DUF3137"/>
</dbReference>
<dbReference type="OrthoDB" id="9790947at2"/>